<evidence type="ECO:0008006" key="3">
    <source>
        <dbReference type="Google" id="ProtNLM"/>
    </source>
</evidence>
<accession>A0A089N6W8</accession>
<name>A0A089N6W8_9BACL</name>
<reference evidence="1 2" key="1">
    <citation type="submission" date="2014-08" db="EMBL/GenBank/DDBJ databases">
        <title>Comparative genomics of the Paenibacillus odorifer group.</title>
        <authorList>
            <person name="den Bakker H.C."/>
            <person name="Tsai Y.-C."/>
            <person name="Martin N."/>
            <person name="Korlach J."/>
            <person name="Wiedmann M."/>
        </authorList>
    </citation>
    <scope>NUCLEOTIDE SEQUENCE [LARGE SCALE GENOMIC DNA]</scope>
    <source>
        <strain evidence="1 2">DSM 14472</strain>
    </source>
</reference>
<dbReference type="PANTHER" id="PTHR30528">
    <property type="entry name" value="CYTOPLASMIC PROTEIN"/>
    <property type="match status" value="1"/>
</dbReference>
<proteinExistence type="predicted"/>
<organism evidence="1 2">
    <name type="scientific">Paenibacillus stellifer</name>
    <dbReference type="NCBI Taxonomy" id="169760"/>
    <lineage>
        <taxon>Bacteria</taxon>
        <taxon>Bacillati</taxon>
        <taxon>Bacillota</taxon>
        <taxon>Bacilli</taxon>
        <taxon>Bacillales</taxon>
        <taxon>Paenibacillaceae</taxon>
        <taxon>Paenibacillus</taxon>
    </lineage>
</organism>
<dbReference type="STRING" id="169760.PSTEL_16720"/>
<evidence type="ECO:0000313" key="1">
    <source>
        <dbReference type="EMBL" id="AIQ64499.1"/>
    </source>
</evidence>
<sequence>MRTEILSKNDARQFLASYHNLNGSQQYCGSDGIIKYFAKAGSIQYDPLNVVGRNADLVLQSKIKDYKPEMLHNLLYKERLLVDGFDKEMCIYMTEEFPKFARIRAARAIAVTNTLGHRNQLDALQILDEVRDFVLINGATGTKDLSIGGHSLEGSWGHKKLSSAALDYLYTIGELCVVNKNGTQKQYDFTKKILPSLAEQQDSYADDDDFLTWYVKRRIGSTGILWDRTGGAWQGHFLSNKVKREQTLSRLLEEGEIVRLLIEDIKSPFYVRKEDISLFEKNDSSKQVKFLAPLDNLLWDREMVAQLYDFEYRWEVYTPAEKRKYGYYVLPVLYGDQLIARFEPERVLKNAPFKIKSWWWEPNVQVTSELLDAINAAIYDFCRYLDAECSKDYLDVLRNNV</sequence>
<dbReference type="RefSeq" id="WP_038696820.1">
    <property type="nucleotide sequence ID" value="NZ_CP009286.1"/>
</dbReference>
<dbReference type="PANTHER" id="PTHR30528:SF0">
    <property type="entry name" value="CYTOPLASMIC PROTEIN"/>
    <property type="match status" value="1"/>
</dbReference>
<evidence type="ECO:0000313" key="2">
    <source>
        <dbReference type="Proteomes" id="UP000029507"/>
    </source>
</evidence>
<dbReference type="HOGENOM" id="CLU_043035_0_1_9"/>
<dbReference type="KEGG" id="pste:PSTEL_16720"/>
<dbReference type="Pfam" id="PF06224">
    <property type="entry name" value="AlkZ-like"/>
    <property type="match status" value="1"/>
</dbReference>
<protein>
    <recommendedName>
        <fullName evidence="3">Winged helix-turn-helix domain-containing protein</fullName>
    </recommendedName>
</protein>
<gene>
    <name evidence="1" type="ORF">PSTEL_16720</name>
</gene>
<dbReference type="AlphaFoldDB" id="A0A089N6W8"/>
<dbReference type="EMBL" id="CP009286">
    <property type="protein sequence ID" value="AIQ64499.1"/>
    <property type="molecule type" value="Genomic_DNA"/>
</dbReference>
<dbReference type="InterPro" id="IPR009351">
    <property type="entry name" value="AlkZ-like"/>
</dbReference>
<dbReference type="Proteomes" id="UP000029507">
    <property type="component" value="Chromosome"/>
</dbReference>
<keyword evidence="2" id="KW-1185">Reference proteome</keyword>